<evidence type="ECO:0008006" key="4">
    <source>
        <dbReference type="Google" id="ProtNLM"/>
    </source>
</evidence>
<protein>
    <recommendedName>
        <fullName evidence="4">FagA protein</fullName>
    </recommendedName>
</protein>
<evidence type="ECO:0000313" key="2">
    <source>
        <dbReference type="EMBL" id="SET08539.1"/>
    </source>
</evidence>
<gene>
    <name evidence="2" type="ORF">SAMN05216197_10680</name>
</gene>
<proteinExistence type="predicted"/>
<dbReference type="Proteomes" id="UP000182332">
    <property type="component" value="Unassembled WGS sequence"/>
</dbReference>
<dbReference type="AlphaFoldDB" id="A0A1I0BNU4"/>
<sequence length="143" mass="16177">MGTVLHESPYLENWRALSLRIRCALDPDEPRLIEHYLAEGRYLARFTATPKSLICESTFRLLVDTASDTALPWHWRCLCLDQAWRPLRDMQALAESAAQQQRVQAFAQRLATCALLPSIPLTEPAPSNPQNALPTASGRRRHS</sequence>
<dbReference type="EMBL" id="FOHW01000006">
    <property type="protein sequence ID" value="SET08539.1"/>
    <property type="molecule type" value="Genomic_DNA"/>
</dbReference>
<name>A0A1I0BNU4_9PSED</name>
<evidence type="ECO:0000256" key="1">
    <source>
        <dbReference type="SAM" id="MobiDB-lite"/>
    </source>
</evidence>
<feature type="region of interest" description="Disordered" evidence="1">
    <location>
        <begin position="121"/>
        <end position="143"/>
    </location>
</feature>
<evidence type="ECO:0000313" key="3">
    <source>
        <dbReference type="Proteomes" id="UP000182332"/>
    </source>
</evidence>
<dbReference type="RefSeq" id="WP_245760028.1">
    <property type="nucleotide sequence ID" value="NZ_FOHW01000006.1"/>
</dbReference>
<reference evidence="2 3" key="1">
    <citation type="submission" date="2016-10" db="EMBL/GenBank/DDBJ databases">
        <authorList>
            <person name="de Groot N.N."/>
        </authorList>
    </citation>
    <scope>NUCLEOTIDE SEQUENCE [LARGE SCALE GENOMIC DNA]</scope>
    <source>
        <strain evidence="2 3">DSM 11363</strain>
    </source>
</reference>
<accession>A0A1I0BNU4</accession>
<organism evidence="2 3">
    <name type="scientific">Pseudomonas graminis</name>
    <dbReference type="NCBI Taxonomy" id="158627"/>
    <lineage>
        <taxon>Bacteria</taxon>
        <taxon>Pseudomonadati</taxon>
        <taxon>Pseudomonadota</taxon>
        <taxon>Gammaproteobacteria</taxon>
        <taxon>Pseudomonadales</taxon>
        <taxon>Pseudomonadaceae</taxon>
        <taxon>Pseudomonas</taxon>
    </lineage>
</organism>